<evidence type="ECO:0000313" key="4">
    <source>
        <dbReference type="Proteomes" id="UP000054248"/>
    </source>
</evidence>
<organism evidence="3 4">
    <name type="scientific">Tulasnella calospora MUT 4182</name>
    <dbReference type="NCBI Taxonomy" id="1051891"/>
    <lineage>
        <taxon>Eukaryota</taxon>
        <taxon>Fungi</taxon>
        <taxon>Dikarya</taxon>
        <taxon>Basidiomycota</taxon>
        <taxon>Agaricomycotina</taxon>
        <taxon>Agaricomycetes</taxon>
        <taxon>Cantharellales</taxon>
        <taxon>Tulasnellaceae</taxon>
        <taxon>Tulasnella</taxon>
    </lineage>
</organism>
<dbReference type="SUPFAM" id="SSF81383">
    <property type="entry name" value="F-box domain"/>
    <property type="match status" value="1"/>
</dbReference>
<feature type="transmembrane region" description="Helical" evidence="1">
    <location>
        <begin position="324"/>
        <end position="346"/>
    </location>
</feature>
<dbReference type="Pfam" id="PF12937">
    <property type="entry name" value="F-box-like"/>
    <property type="match status" value="1"/>
</dbReference>
<dbReference type="InterPro" id="IPR036047">
    <property type="entry name" value="F-box-like_dom_sf"/>
</dbReference>
<keyword evidence="1" id="KW-1133">Transmembrane helix</keyword>
<dbReference type="Gene3D" id="3.80.10.10">
    <property type="entry name" value="Ribonuclease Inhibitor"/>
    <property type="match status" value="1"/>
</dbReference>
<gene>
    <name evidence="3" type="ORF">M407DRAFT_22779</name>
</gene>
<keyword evidence="1" id="KW-0812">Transmembrane</keyword>
<proteinExistence type="predicted"/>
<keyword evidence="4" id="KW-1185">Reference proteome</keyword>
<feature type="domain" description="F-box" evidence="2">
    <location>
        <begin position="8"/>
        <end position="35"/>
    </location>
</feature>
<evidence type="ECO:0000313" key="3">
    <source>
        <dbReference type="EMBL" id="KIO28014.1"/>
    </source>
</evidence>
<keyword evidence="1" id="KW-0472">Membrane</keyword>
<name>A0A0C3QME8_9AGAM</name>
<dbReference type="Gene3D" id="1.20.1280.50">
    <property type="match status" value="1"/>
</dbReference>
<protein>
    <recommendedName>
        <fullName evidence="2">F-box domain-containing protein</fullName>
    </recommendedName>
</protein>
<reference evidence="4" key="2">
    <citation type="submission" date="2015-01" db="EMBL/GenBank/DDBJ databases">
        <title>Evolutionary Origins and Diversification of the Mycorrhizal Mutualists.</title>
        <authorList>
            <consortium name="DOE Joint Genome Institute"/>
            <consortium name="Mycorrhizal Genomics Consortium"/>
            <person name="Kohler A."/>
            <person name="Kuo A."/>
            <person name="Nagy L.G."/>
            <person name="Floudas D."/>
            <person name="Copeland A."/>
            <person name="Barry K.W."/>
            <person name="Cichocki N."/>
            <person name="Veneault-Fourrey C."/>
            <person name="LaButti K."/>
            <person name="Lindquist E.A."/>
            <person name="Lipzen A."/>
            <person name="Lundell T."/>
            <person name="Morin E."/>
            <person name="Murat C."/>
            <person name="Riley R."/>
            <person name="Ohm R."/>
            <person name="Sun H."/>
            <person name="Tunlid A."/>
            <person name="Henrissat B."/>
            <person name="Grigoriev I.V."/>
            <person name="Hibbett D.S."/>
            <person name="Martin F."/>
        </authorList>
    </citation>
    <scope>NUCLEOTIDE SEQUENCE [LARGE SCALE GENOMIC DNA]</scope>
    <source>
        <strain evidence="4">MUT 4182</strain>
    </source>
</reference>
<dbReference type="EMBL" id="KN823000">
    <property type="protein sequence ID" value="KIO28014.1"/>
    <property type="molecule type" value="Genomic_DNA"/>
</dbReference>
<evidence type="ECO:0000259" key="2">
    <source>
        <dbReference type="Pfam" id="PF12937"/>
    </source>
</evidence>
<dbReference type="OrthoDB" id="3193099at2759"/>
<evidence type="ECO:0000256" key="1">
    <source>
        <dbReference type="SAM" id="Phobius"/>
    </source>
</evidence>
<dbReference type="InterPro" id="IPR001810">
    <property type="entry name" value="F-box_dom"/>
</dbReference>
<dbReference type="CDD" id="cd09917">
    <property type="entry name" value="F-box_SF"/>
    <property type="match status" value="1"/>
</dbReference>
<accession>A0A0C3QME8</accession>
<dbReference type="InterPro" id="IPR032675">
    <property type="entry name" value="LRR_dom_sf"/>
</dbReference>
<dbReference type="SUPFAM" id="SSF52047">
    <property type="entry name" value="RNI-like"/>
    <property type="match status" value="1"/>
</dbReference>
<dbReference type="AlphaFoldDB" id="A0A0C3QME8"/>
<dbReference type="HOGENOM" id="CLU_910779_0_0_1"/>
<dbReference type="Proteomes" id="UP000054248">
    <property type="component" value="Unassembled WGS sequence"/>
</dbReference>
<sequence>MHDALRIPELFVNIFSFLNASDLLSCALVCKLWSEDAQIARWKVCNVTLKALLQRLAPLDGLDELGLPDEVNGQYSTLRINFKDISSQDWEGFLSTTGQVTHLHVTRPCLHPSSVTLLQSLLSTYGGDLFPNLKSLELDFDAIEVPTVGFALSPSLRTFKATSYGYDDLGAIFYRLHPHSTNIDTVDLWMERGSSRFQGQFYPNLRILKYACKSFTGEAWAALADAPLLEDLDISVYMSDIPIVHDVTFPALKRLHMEDMEAGLTLALMLGSHMPVLEAASMEEIPLRKHHQSGLRQHLADNSPVFKGIAFVDVEETDEGHRSLIGTLLAVHPLLGFFLSMLRFLFGL</sequence>
<reference evidence="3 4" key="1">
    <citation type="submission" date="2014-04" db="EMBL/GenBank/DDBJ databases">
        <authorList>
            <consortium name="DOE Joint Genome Institute"/>
            <person name="Kuo A."/>
            <person name="Girlanda M."/>
            <person name="Perotto S."/>
            <person name="Kohler A."/>
            <person name="Nagy L.G."/>
            <person name="Floudas D."/>
            <person name="Copeland A."/>
            <person name="Barry K.W."/>
            <person name="Cichocki N."/>
            <person name="Veneault-Fourrey C."/>
            <person name="LaButti K."/>
            <person name="Lindquist E.A."/>
            <person name="Lipzen A."/>
            <person name="Lundell T."/>
            <person name="Morin E."/>
            <person name="Murat C."/>
            <person name="Sun H."/>
            <person name="Tunlid A."/>
            <person name="Henrissat B."/>
            <person name="Grigoriev I.V."/>
            <person name="Hibbett D.S."/>
            <person name="Martin F."/>
            <person name="Nordberg H.P."/>
            <person name="Cantor M.N."/>
            <person name="Hua S.X."/>
        </authorList>
    </citation>
    <scope>NUCLEOTIDE SEQUENCE [LARGE SCALE GENOMIC DNA]</scope>
    <source>
        <strain evidence="3 4">MUT 4182</strain>
    </source>
</reference>